<dbReference type="AlphaFoldDB" id="A0AAP2DRH4"/>
<dbReference type="PANTHER" id="PTHR11735">
    <property type="entry name" value="TRNA N6-ADENOSINE THREONYLCARBAMOYLTRANSFERASE"/>
    <property type="match status" value="1"/>
</dbReference>
<accession>A0AAP2DRH4</accession>
<dbReference type="CDD" id="cd24032">
    <property type="entry name" value="ASKHA_NBD_TsaB"/>
    <property type="match status" value="1"/>
</dbReference>
<comment type="caution">
    <text evidence="2">The sequence shown here is derived from an EMBL/GenBank/DDBJ whole genome shotgun (WGS) entry which is preliminary data.</text>
</comment>
<organism evidence="2 3">
    <name type="scientific">Chryseosolibacter histidini</name>
    <dbReference type="NCBI Taxonomy" id="2782349"/>
    <lineage>
        <taxon>Bacteria</taxon>
        <taxon>Pseudomonadati</taxon>
        <taxon>Bacteroidota</taxon>
        <taxon>Cytophagia</taxon>
        <taxon>Cytophagales</taxon>
        <taxon>Chryseotaleaceae</taxon>
        <taxon>Chryseosolibacter</taxon>
    </lineage>
</organism>
<reference evidence="2 3" key="1">
    <citation type="submission" date="2021-05" db="EMBL/GenBank/DDBJ databases">
        <title>A Polyphasic approach of four new species of the genus Ohtaekwangia: Ohtaekwangia histidinii sp. nov., Ohtaekwangia cretensis sp. nov., Ohtaekwangia indiensis sp. nov., Ohtaekwangia reichenbachii sp. nov. from diverse environment.</title>
        <authorList>
            <person name="Octaviana S."/>
        </authorList>
    </citation>
    <scope>NUCLEOTIDE SEQUENCE [LARGE SCALE GENOMIC DNA]</scope>
    <source>
        <strain evidence="2 3">PWU4</strain>
    </source>
</reference>
<dbReference type="RefSeq" id="WP_254169836.1">
    <property type="nucleotide sequence ID" value="NZ_JAHESF010000058.1"/>
</dbReference>
<dbReference type="Pfam" id="PF00814">
    <property type="entry name" value="TsaD"/>
    <property type="match status" value="1"/>
</dbReference>
<dbReference type="EMBL" id="JAHESF010000058">
    <property type="protein sequence ID" value="MBT1701150.1"/>
    <property type="molecule type" value="Genomic_DNA"/>
</dbReference>
<dbReference type="GO" id="GO:0005829">
    <property type="term" value="C:cytosol"/>
    <property type="evidence" value="ECO:0007669"/>
    <property type="project" value="TreeGrafter"/>
</dbReference>
<dbReference type="InterPro" id="IPR022496">
    <property type="entry name" value="T6A_TsaB"/>
</dbReference>
<dbReference type="SUPFAM" id="SSF53067">
    <property type="entry name" value="Actin-like ATPase domain"/>
    <property type="match status" value="2"/>
</dbReference>
<keyword evidence="3" id="KW-1185">Reference proteome</keyword>
<keyword evidence="2" id="KW-0808">Transferase</keyword>
<evidence type="ECO:0000259" key="1">
    <source>
        <dbReference type="Pfam" id="PF00814"/>
    </source>
</evidence>
<protein>
    <submittedName>
        <fullName evidence="2">tRNA (Adenosine(37)-N6)-threonylcarbamoyltransferase complex dimerization subunit type 1 TsaB</fullName>
        <ecNumber evidence="2">2.3.1.234</ecNumber>
    </submittedName>
</protein>
<gene>
    <name evidence="2" type="primary">tsaB</name>
    <name evidence="2" type="ORF">KK083_29935</name>
</gene>
<evidence type="ECO:0000313" key="3">
    <source>
        <dbReference type="Proteomes" id="UP001319200"/>
    </source>
</evidence>
<name>A0AAP2DRH4_9BACT</name>
<evidence type="ECO:0000313" key="2">
    <source>
        <dbReference type="EMBL" id="MBT1701150.1"/>
    </source>
</evidence>
<dbReference type="NCBIfam" id="TIGR03725">
    <property type="entry name" value="T6A_YeaZ"/>
    <property type="match status" value="1"/>
</dbReference>
<dbReference type="GO" id="GO:0002949">
    <property type="term" value="P:tRNA threonylcarbamoyladenosine modification"/>
    <property type="evidence" value="ECO:0007669"/>
    <property type="project" value="InterPro"/>
</dbReference>
<keyword evidence="2" id="KW-0012">Acyltransferase</keyword>
<dbReference type="GO" id="GO:0061711">
    <property type="term" value="F:tRNA N(6)-L-threonylcarbamoyladenine synthase activity"/>
    <property type="evidence" value="ECO:0007669"/>
    <property type="project" value="UniProtKB-EC"/>
</dbReference>
<dbReference type="PANTHER" id="PTHR11735:SF11">
    <property type="entry name" value="TRNA THREONYLCARBAMOYLADENOSINE BIOSYNTHESIS PROTEIN TSAB"/>
    <property type="match status" value="1"/>
</dbReference>
<dbReference type="Gene3D" id="3.30.420.40">
    <property type="match status" value="2"/>
</dbReference>
<dbReference type="InterPro" id="IPR043129">
    <property type="entry name" value="ATPase_NBD"/>
</dbReference>
<sequence length="228" mass="24763">MALILSLETSASSCAVALHHEKALVSTLEVNEPQAHASKLASLIHDVFKESGFHIRQLNAVAVSAGPGSYTGLRIGTSTAKGICYAYNIPLIAVNTLDVLAVSFLEQHDGKKGLLCPMIDAKRMEVYCQVMDSGLNIVQAVEAKVVDETSFSELLKDHEMFFFGDGAAKCSAVITHSNAVFVDHIRPEASMLGRMASEKFEKKEFEDLVAFTPFYLKDFVAKKAGSVF</sequence>
<dbReference type="InterPro" id="IPR000905">
    <property type="entry name" value="Gcp-like_dom"/>
</dbReference>
<dbReference type="Proteomes" id="UP001319200">
    <property type="component" value="Unassembled WGS sequence"/>
</dbReference>
<proteinExistence type="predicted"/>
<feature type="domain" description="Gcp-like" evidence="1">
    <location>
        <begin position="34"/>
        <end position="218"/>
    </location>
</feature>
<dbReference type="EC" id="2.3.1.234" evidence="2"/>